<organism evidence="3 4">
    <name type="scientific">Mycobacterium numidiamassiliense</name>
    <dbReference type="NCBI Taxonomy" id="1841861"/>
    <lineage>
        <taxon>Bacteria</taxon>
        <taxon>Bacillati</taxon>
        <taxon>Actinomycetota</taxon>
        <taxon>Actinomycetes</taxon>
        <taxon>Mycobacteriales</taxon>
        <taxon>Mycobacteriaceae</taxon>
        <taxon>Mycobacterium</taxon>
    </lineage>
</organism>
<evidence type="ECO:0000256" key="1">
    <source>
        <dbReference type="SAM" id="MobiDB-lite"/>
    </source>
</evidence>
<keyword evidence="2" id="KW-0472">Membrane</keyword>
<sequence>VQDGTPVGRYQLLEMIGRNDKGETWRAFDNVTHRVVAVTVLTGDAGNAVTILADDGGNTVAKELPQWAAGSDPALDYPGTGSGYVYEYPAYSPIGSTPAGLPSDQQKQQDDSKAPGPKESRKRRLVVLSSAGVIVVVAVVVAALVLTSAHHGGASQASSTSASPAPAANTGPFTGTFAVRVSAATLAGGGPDEDGDAKAYTDTWTLRSACSANGCVATASANNFEVSDMVFDNIGNSWFAVAISHIDCSRPNDEAWNVVSLAPQRERDHVGRSDPGDGEWLFHQTDRDPDPNGRHRHLEAARPHSPGSARGVTGRSAARQLRRSNDLRER</sequence>
<keyword evidence="2" id="KW-1133">Transmembrane helix</keyword>
<dbReference type="EMBL" id="FUEZ01000004">
    <property type="protein sequence ID" value="SPM39757.1"/>
    <property type="molecule type" value="Genomic_DNA"/>
</dbReference>
<evidence type="ECO:0000313" key="4">
    <source>
        <dbReference type="Proteomes" id="UP000240424"/>
    </source>
</evidence>
<evidence type="ECO:0000256" key="2">
    <source>
        <dbReference type="SAM" id="Phobius"/>
    </source>
</evidence>
<gene>
    <name evidence="3" type="ORF">MNAB215_1946</name>
</gene>
<dbReference type="STRING" id="1841861.GCA_900157365_00263"/>
<feature type="region of interest" description="Disordered" evidence="1">
    <location>
        <begin position="96"/>
        <end position="122"/>
    </location>
</feature>
<feature type="non-terminal residue" evidence="3">
    <location>
        <position position="1"/>
    </location>
</feature>
<dbReference type="AlphaFoldDB" id="A0A2U3P7N2"/>
<evidence type="ECO:0000313" key="3">
    <source>
        <dbReference type="EMBL" id="SPM39757.1"/>
    </source>
</evidence>
<proteinExistence type="predicted"/>
<feature type="compositionally biased region" description="Basic and acidic residues" evidence="1">
    <location>
        <begin position="107"/>
        <end position="119"/>
    </location>
</feature>
<dbReference type="Gene3D" id="3.30.200.20">
    <property type="entry name" value="Phosphorylase Kinase, domain 1"/>
    <property type="match status" value="1"/>
</dbReference>
<keyword evidence="2" id="KW-0812">Transmembrane</keyword>
<feature type="transmembrane region" description="Helical" evidence="2">
    <location>
        <begin position="125"/>
        <end position="146"/>
    </location>
</feature>
<feature type="compositionally biased region" description="Basic and acidic residues" evidence="1">
    <location>
        <begin position="265"/>
        <end position="275"/>
    </location>
</feature>
<reference evidence="3 4" key="1">
    <citation type="submission" date="2017-01" db="EMBL/GenBank/DDBJ databases">
        <authorList>
            <consortium name="Urmite Genomes"/>
        </authorList>
    </citation>
    <scope>NUCLEOTIDE SEQUENCE [LARGE SCALE GENOMIC DNA]</scope>
    <source>
        <strain evidence="3 4">AB215</strain>
    </source>
</reference>
<accession>A0A2U3P7N2</accession>
<protein>
    <submittedName>
        <fullName evidence="3">Mycobacterium numidiamassiliense ORFan</fullName>
    </submittedName>
</protein>
<feature type="region of interest" description="Disordered" evidence="1">
    <location>
        <begin position="265"/>
        <end position="330"/>
    </location>
</feature>
<name>A0A2U3P7N2_9MYCO</name>
<dbReference type="Proteomes" id="UP000240424">
    <property type="component" value="Unassembled WGS sequence"/>
</dbReference>
<keyword evidence="4" id="KW-1185">Reference proteome</keyword>
<feature type="compositionally biased region" description="Basic and acidic residues" evidence="1">
    <location>
        <begin position="284"/>
        <end position="302"/>
    </location>
</feature>